<comment type="caution">
    <text evidence="3">The sequence shown here is derived from an EMBL/GenBank/DDBJ whole genome shotgun (WGS) entry which is preliminary data.</text>
</comment>
<evidence type="ECO:0000313" key="4">
    <source>
        <dbReference type="Proteomes" id="UP000284202"/>
    </source>
</evidence>
<proteinExistence type="inferred from homology"/>
<keyword evidence="2" id="KW-0560">Oxidoreductase</keyword>
<sequence>MSAVTAAGSRPLLGQVALVTGGVRRIGRATALALAGAGADIVINARNSKQEAEDTCHAVEALGVRAMTHLADVTDETAVAGMLAEIEARMGHLDILVNNAAIRREAALIDMTLAEWREIQSVILEGAFLCSRAALPGMVRRGHGRIINIGGVSAHTGAIERAHVAAAKAGLEGLTRAAAVEFAGHGITVNCVAPGKIGGKRSGTSGNTVSLPGGAKPIVPREGAPEDVAAMILTLCGPAGDFVTGQTIHVNGGLFLT</sequence>
<keyword evidence="4" id="KW-1185">Reference proteome</keyword>
<dbReference type="PRINTS" id="PR00080">
    <property type="entry name" value="SDRFAMILY"/>
</dbReference>
<gene>
    <name evidence="3" type="ORF">D3P04_12485</name>
</gene>
<dbReference type="Gene3D" id="3.40.50.720">
    <property type="entry name" value="NAD(P)-binding Rossmann-like Domain"/>
    <property type="match status" value="1"/>
</dbReference>
<dbReference type="PANTHER" id="PTHR42879:SF2">
    <property type="entry name" value="3-OXOACYL-[ACYL-CARRIER-PROTEIN] REDUCTASE FABG"/>
    <property type="match status" value="1"/>
</dbReference>
<dbReference type="PANTHER" id="PTHR42879">
    <property type="entry name" value="3-OXOACYL-(ACYL-CARRIER-PROTEIN) REDUCTASE"/>
    <property type="match status" value="1"/>
</dbReference>
<organism evidence="3 4">
    <name type="scientific">Paracoccus onubensis</name>
    <dbReference type="NCBI Taxonomy" id="1675788"/>
    <lineage>
        <taxon>Bacteria</taxon>
        <taxon>Pseudomonadati</taxon>
        <taxon>Pseudomonadota</taxon>
        <taxon>Alphaproteobacteria</taxon>
        <taxon>Rhodobacterales</taxon>
        <taxon>Paracoccaceae</taxon>
        <taxon>Paracoccus</taxon>
    </lineage>
</organism>
<evidence type="ECO:0000256" key="1">
    <source>
        <dbReference type="ARBA" id="ARBA00006484"/>
    </source>
</evidence>
<comment type="similarity">
    <text evidence="1">Belongs to the short-chain dehydrogenases/reductases (SDR) family.</text>
</comment>
<dbReference type="InterPro" id="IPR050259">
    <property type="entry name" value="SDR"/>
</dbReference>
<name>A0A418SU91_9RHOB</name>
<accession>A0A418SU91</accession>
<dbReference type="InterPro" id="IPR036291">
    <property type="entry name" value="NAD(P)-bd_dom_sf"/>
</dbReference>
<protein>
    <submittedName>
        <fullName evidence="3">SDR family oxidoreductase</fullName>
    </submittedName>
</protein>
<evidence type="ECO:0000256" key="2">
    <source>
        <dbReference type="ARBA" id="ARBA00023002"/>
    </source>
</evidence>
<dbReference type="SUPFAM" id="SSF51735">
    <property type="entry name" value="NAD(P)-binding Rossmann-fold domains"/>
    <property type="match status" value="1"/>
</dbReference>
<dbReference type="InterPro" id="IPR002347">
    <property type="entry name" value="SDR_fam"/>
</dbReference>
<dbReference type="EMBL" id="QZCG01000008">
    <property type="protein sequence ID" value="RJE84467.1"/>
    <property type="molecule type" value="Genomic_DNA"/>
</dbReference>
<dbReference type="AlphaFoldDB" id="A0A418SU91"/>
<reference evidence="4" key="1">
    <citation type="submission" date="2018-09" db="EMBL/GenBank/DDBJ databases">
        <title>Acidovorax cavernicola nov. sp. isolated from Gruta de las Maravillas (Aracena, Spain).</title>
        <authorList>
            <person name="Jurado V."/>
            <person name="Gutierrez-Patricio S."/>
            <person name="Gonzalez-Pimentel J.L."/>
            <person name="Miller A.Z."/>
            <person name="Laiz L."/>
            <person name="Saiz-Jimenez C."/>
        </authorList>
    </citation>
    <scope>NUCLEOTIDE SEQUENCE [LARGE SCALE GENOMIC DNA]</scope>
    <source>
        <strain evidence="4">1011MAR3C25</strain>
    </source>
</reference>
<dbReference type="Proteomes" id="UP000284202">
    <property type="component" value="Unassembled WGS sequence"/>
</dbReference>
<evidence type="ECO:0000313" key="3">
    <source>
        <dbReference type="EMBL" id="RJE84467.1"/>
    </source>
</evidence>
<dbReference type="GO" id="GO:0016491">
    <property type="term" value="F:oxidoreductase activity"/>
    <property type="evidence" value="ECO:0007669"/>
    <property type="project" value="UniProtKB-KW"/>
</dbReference>
<dbReference type="FunFam" id="3.40.50.720:FF:000173">
    <property type="entry name" value="3-oxoacyl-[acyl-carrier protein] reductase"/>
    <property type="match status" value="1"/>
</dbReference>
<dbReference type="RefSeq" id="WP_119749370.1">
    <property type="nucleotide sequence ID" value="NZ_QZCG01000008.1"/>
</dbReference>
<dbReference type="PRINTS" id="PR00081">
    <property type="entry name" value="GDHRDH"/>
</dbReference>
<dbReference type="OrthoDB" id="9804774at2"/>
<dbReference type="Pfam" id="PF13561">
    <property type="entry name" value="adh_short_C2"/>
    <property type="match status" value="1"/>
</dbReference>